<evidence type="ECO:0000256" key="1">
    <source>
        <dbReference type="ARBA" id="ARBA00004370"/>
    </source>
</evidence>
<reference evidence="5" key="1">
    <citation type="submission" date="2019-09" db="EMBL/GenBank/DDBJ databases">
        <title>Bird 10,000 Genomes (B10K) Project - Family phase.</title>
        <authorList>
            <person name="Zhang G."/>
        </authorList>
    </citation>
    <scope>NUCLEOTIDE SEQUENCE</scope>
    <source>
        <strain evidence="5">OUT-0024</strain>
        <tissue evidence="5">Muscle</tissue>
    </source>
</reference>
<proteinExistence type="predicted"/>
<protein>
    <submittedName>
        <fullName evidence="5">GRM1B protein</fullName>
    </submittedName>
</protein>
<dbReference type="PANTHER" id="PTHR23319">
    <property type="entry name" value="GRAM DOMAIN CONTAINING 1B, ISOFORM E"/>
    <property type="match status" value="1"/>
</dbReference>
<keyword evidence="3" id="KW-1133">Transmembrane helix</keyword>
<dbReference type="PANTHER" id="PTHR23319:SF3">
    <property type="entry name" value="PROTEIN ASTER-B"/>
    <property type="match status" value="1"/>
</dbReference>
<sequence length="308" mass="35608">SDIIFHPWKKEENGNQTRVILYTITLTNPLAPKTATVTETQTMYKASQESECYVIDAEVLTHDVPYHDYFYTINRYTLTRVARNKSRLRVSTELRYRKQPWGLVKSFIEKNFWSGLEDYFRHLGRSGNASGTRCSVSVTFPHPAGCVGVVWVRGRGGWGILACFPSQMHPLSSGSTQTRHIPEESPGGFHLQSVSKLLLVISFVLVLLVILNMMLFYKLWMLEYTTQTLTAWQGLRLQERLPQSQTEWAQLLESQQKYHDSELQKWREIIKSSVMLLDQMKDSLINLQNGIGSRDFGSDPEEKRKRFH</sequence>
<comment type="caution">
    <text evidence="5">The sequence shown here is derived from an EMBL/GenBank/DDBJ whole genome shotgun (WGS) entry which is preliminary data.</text>
</comment>
<gene>
    <name evidence="5" type="primary">Gramd1b</name>
    <name evidence="5" type="ORF">CERCOR_R04089</name>
</gene>
<dbReference type="InterPro" id="IPR051482">
    <property type="entry name" value="Cholesterol_transport"/>
</dbReference>
<dbReference type="PROSITE" id="PS51778">
    <property type="entry name" value="VAST"/>
    <property type="match status" value="1"/>
</dbReference>
<feature type="non-terminal residue" evidence="5">
    <location>
        <position position="308"/>
    </location>
</feature>
<dbReference type="GO" id="GO:0032366">
    <property type="term" value="P:intracellular sterol transport"/>
    <property type="evidence" value="ECO:0007669"/>
    <property type="project" value="TreeGrafter"/>
</dbReference>
<accession>A0A851RKY2</accession>
<feature type="transmembrane region" description="Helical" evidence="3">
    <location>
        <begin position="197"/>
        <end position="217"/>
    </location>
</feature>
<keyword evidence="6" id="KW-1185">Reference proteome</keyword>
<dbReference type="EMBL" id="WBND01001461">
    <property type="protein sequence ID" value="NXC91359.1"/>
    <property type="molecule type" value="Genomic_DNA"/>
</dbReference>
<dbReference type="GO" id="GO:0140268">
    <property type="term" value="C:endoplasmic reticulum-plasma membrane contact site"/>
    <property type="evidence" value="ECO:0007669"/>
    <property type="project" value="TreeGrafter"/>
</dbReference>
<feature type="domain" description="VASt" evidence="4">
    <location>
        <begin position="1"/>
        <end position="135"/>
    </location>
</feature>
<dbReference type="InterPro" id="IPR031968">
    <property type="entry name" value="VASt"/>
</dbReference>
<dbReference type="AlphaFoldDB" id="A0A851RKY2"/>
<dbReference type="GO" id="GO:0015485">
    <property type="term" value="F:cholesterol binding"/>
    <property type="evidence" value="ECO:0007669"/>
    <property type="project" value="TreeGrafter"/>
</dbReference>
<keyword evidence="2 3" id="KW-0472">Membrane</keyword>
<dbReference type="Proteomes" id="UP000631545">
    <property type="component" value="Unassembled WGS sequence"/>
</dbReference>
<evidence type="ECO:0000256" key="3">
    <source>
        <dbReference type="SAM" id="Phobius"/>
    </source>
</evidence>
<dbReference type="GO" id="GO:0005789">
    <property type="term" value="C:endoplasmic reticulum membrane"/>
    <property type="evidence" value="ECO:0007669"/>
    <property type="project" value="TreeGrafter"/>
</dbReference>
<dbReference type="GO" id="GO:0005886">
    <property type="term" value="C:plasma membrane"/>
    <property type="evidence" value="ECO:0007669"/>
    <property type="project" value="TreeGrafter"/>
</dbReference>
<dbReference type="Pfam" id="PF16016">
    <property type="entry name" value="VASt"/>
    <property type="match status" value="1"/>
</dbReference>
<evidence type="ECO:0000313" key="6">
    <source>
        <dbReference type="Proteomes" id="UP000631545"/>
    </source>
</evidence>
<name>A0A851RKY2_TYCCO</name>
<keyword evidence="3" id="KW-0812">Transmembrane</keyword>
<evidence type="ECO:0000259" key="4">
    <source>
        <dbReference type="PROSITE" id="PS51778"/>
    </source>
</evidence>
<comment type="subcellular location">
    <subcellularLocation>
        <location evidence="1">Membrane</location>
    </subcellularLocation>
</comment>
<evidence type="ECO:0000256" key="2">
    <source>
        <dbReference type="ARBA" id="ARBA00023136"/>
    </source>
</evidence>
<organism evidence="5 6">
    <name type="scientific">Tychaedon coryphoeus</name>
    <name type="common">Karoo scrub-robin</name>
    <name type="synonym">Erythropygia coryphaeus</name>
    <dbReference type="NCBI Taxonomy" id="614051"/>
    <lineage>
        <taxon>Eukaryota</taxon>
        <taxon>Metazoa</taxon>
        <taxon>Chordata</taxon>
        <taxon>Craniata</taxon>
        <taxon>Vertebrata</taxon>
        <taxon>Euteleostomi</taxon>
        <taxon>Archelosauria</taxon>
        <taxon>Archosauria</taxon>
        <taxon>Dinosauria</taxon>
        <taxon>Saurischia</taxon>
        <taxon>Theropoda</taxon>
        <taxon>Coelurosauria</taxon>
        <taxon>Aves</taxon>
        <taxon>Neognathae</taxon>
        <taxon>Neoaves</taxon>
        <taxon>Telluraves</taxon>
        <taxon>Australaves</taxon>
        <taxon>Passeriformes</taxon>
        <taxon>Muscicapidae</taxon>
        <taxon>Cercotrichas</taxon>
    </lineage>
</organism>
<evidence type="ECO:0000313" key="5">
    <source>
        <dbReference type="EMBL" id="NXC91359.1"/>
    </source>
</evidence>
<feature type="non-terminal residue" evidence="5">
    <location>
        <position position="1"/>
    </location>
</feature>
<dbReference type="GO" id="GO:0120020">
    <property type="term" value="F:cholesterol transfer activity"/>
    <property type="evidence" value="ECO:0007669"/>
    <property type="project" value="TreeGrafter"/>
</dbReference>